<accession>A0ABU7B9X2</accession>
<proteinExistence type="predicted"/>
<reference evidence="1 2" key="1">
    <citation type="submission" date="2021-07" db="EMBL/GenBank/DDBJ databases">
        <authorList>
            <person name="Palmer J.M."/>
        </authorList>
    </citation>
    <scope>NUCLEOTIDE SEQUENCE [LARGE SCALE GENOMIC DNA]</scope>
    <source>
        <strain evidence="1 2">AT_MEX2019</strain>
        <tissue evidence="1">Muscle</tissue>
    </source>
</reference>
<dbReference type="EMBL" id="JAHUTI010049262">
    <property type="protein sequence ID" value="MED6247386.1"/>
    <property type="molecule type" value="Genomic_DNA"/>
</dbReference>
<sequence>MKQKHIMVCASVGKRRKGWKRIICSTCPDLGNIYSICLHTLPHKSCRTPNIPGNPFFITLFSGRFRTPNMYRHDSEQCPQLWKCCSDINTDNTDWSKDDIADIYLI</sequence>
<protein>
    <submittedName>
        <fullName evidence="1">Uncharacterized protein</fullName>
    </submittedName>
</protein>
<evidence type="ECO:0000313" key="2">
    <source>
        <dbReference type="Proteomes" id="UP001345963"/>
    </source>
</evidence>
<comment type="caution">
    <text evidence="1">The sequence shown here is derived from an EMBL/GenBank/DDBJ whole genome shotgun (WGS) entry which is preliminary data.</text>
</comment>
<evidence type="ECO:0000313" key="1">
    <source>
        <dbReference type="EMBL" id="MED6247386.1"/>
    </source>
</evidence>
<dbReference type="Proteomes" id="UP001345963">
    <property type="component" value="Unassembled WGS sequence"/>
</dbReference>
<keyword evidence="2" id="KW-1185">Reference proteome</keyword>
<gene>
    <name evidence="1" type="ORF">ATANTOWER_031497</name>
</gene>
<organism evidence="1 2">
    <name type="scientific">Ataeniobius toweri</name>
    <dbReference type="NCBI Taxonomy" id="208326"/>
    <lineage>
        <taxon>Eukaryota</taxon>
        <taxon>Metazoa</taxon>
        <taxon>Chordata</taxon>
        <taxon>Craniata</taxon>
        <taxon>Vertebrata</taxon>
        <taxon>Euteleostomi</taxon>
        <taxon>Actinopterygii</taxon>
        <taxon>Neopterygii</taxon>
        <taxon>Teleostei</taxon>
        <taxon>Neoteleostei</taxon>
        <taxon>Acanthomorphata</taxon>
        <taxon>Ovalentaria</taxon>
        <taxon>Atherinomorphae</taxon>
        <taxon>Cyprinodontiformes</taxon>
        <taxon>Goodeidae</taxon>
        <taxon>Ataeniobius</taxon>
    </lineage>
</organism>
<name>A0ABU7B9X2_9TELE</name>